<dbReference type="Gene3D" id="1.10.510.10">
    <property type="entry name" value="Transferase(Phosphotransferase) domain 1"/>
    <property type="match status" value="1"/>
</dbReference>
<evidence type="ECO:0000313" key="24">
    <source>
        <dbReference type="Proteomes" id="UP001443914"/>
    </source>
</evidence>
<comment type="catalytic activity">
    <reaction evidence="17">
        <text>L-seryl-[protein] + ATP = O-phospho-L-seryl-[protein] + ADP + H(+)</text>
        <dbReference type="Rhea" id="RHEA:17989"/>
        <dbReference type="Rhea" id="RHEA-COMP:9863"/>
        <dbReference type="Rhea" id="RHEA-COMP:11604"/>
        <dbReference type="ChEBI" id="CHEBI:15378"/>
        <dbReference type="ChEBI" id="CHEBI:29999"/>
        <dbReference type="ChEBI" id="CHEBI:30616"/>
        <dbReference type="ChEBI" id="CHEBI:83421"/>
        <dbReference type="ChEBI" id="CHEBI:456216"/>
        <dbReference type="EC" id="2.7.11.1"/>
    </reaction>
</comment>
<evidence type="ECO:0000256" key="14">
    <source>
        <dbReference type="ARBA" id="ARBA00023170"/>
    </source>
</evidence>
<evidence type="ECO:0000256" key="9">
    <source>
        <dbReference type="ARBA" id="ARBA00022777"/>
    </source>
</evidence>
<feature type="domain" description="Gnk2-homologous" evidence="22">
    <location>
        <begin position="31"/>
        <end position="138"/>
    </location>
</feature>
<keyword evidence="7" id="KW-0677">Repeat</keyword>
<evidence type="ECO:0000259" key="22">
    <source>
        <dbReference type="PROSITE" id="PS51473"/>
    </source>
</evidence>
<keyword evidence="9" id="KW-0418">Kinase</keyword>
<proteinExistence type="predicted"/>
<evidence type="ECO:0000256" key="20">
    <source>
        <dbReference type="SAM" id="SignalP"/>
    </source>
</evidence>
<sequence>MSTKLIKTIVLLQLLSILFFSTKIPKSTSTPNYVYSDCPSTTFPTNSLYTTNVNHLLNSLATKASVNPTNFYSTSSGNDTKDVVYGLYLCRGDQNTTGCTDCVVTATTSDIPNVYCPSSRVAVVWYEECMIRYSNESLLGVMSYTPFELIQNAVNGRNYDGNQTLFNEVVMSTMNGLVNRTANDGGRKFVTQVLNFTRSDTLYAMQQCTPDLSAKDCGKCLTTAISRLQIGKGSTLLQPSCQIRYELFPFYNDAVGISPGSTSPSLDSSKTGKLGKTIGIGVSVAAFILIIALTIICLIKRRAKKYHPVLHRSVSEDFGAVESLQYDLATLQLATNNFSEENKLGEGGFGSVYKGTLSNGQEVAVKRLSKSSIQGAQEFKTEVLLVAKLQHRRLARLLGFCIAGIERLLVYEYVPNKSLDGFLFDPEKKVQLDWNTRYKIIRGVARGIMYLHQDSRHRIIHRDLKASNILLDVDMSPKISDFGLAKICGVDQTHGNTNRVVGTYGYMAPEYAMQGKFSTKSDVYSFGVLVLEIISGMNNNTFYKFGYAEDLLSYAWKQWKEGKAMEFVDATIRKSCSINEVKACMHLGLLCVQERVDERPSMTNAVLMLDGQSVSIPTPTQPAFFTKSVDGSTIDGSDQVISVSVPWTMNDASISEIEPR</sequence>
<evidence type="ECO:0000256" key="15">
    <source>
        <dbReference type="ARBA" id="ARBA00023180"/>
    </source>
</evidence>
<evidence type="ECO:0000256" key="1">
    <source>
        <dbReference type="ARBA" id="ARBA00004167"/>
    </source>
</evidence>
<dbReference type="FunFam" id="3.30.200.20:FF:000142">
    <property type="entry name" value="Cysteine-rich receptor-like protein kinase 10"/>
    <property type="match status" value="1"/>
</dbReference>
<evidence type="ECO:0000256" key="4">
    <source>
        <dbReference type="ARBA" id="ARBA00022679"/>
    </source>
</evidence>
<evidence type="ECO:0000313" key="23">
    <source>
        <dbReference type="EMBL" id="KAK9681639.1"/>
    </source>
</evidence>
<dbReference type="CDD" id="cd23509">
    <property type="entry name" value="Gnk2-like"/>
    <property type="match status" value="2"/>
</dbReference>
<dbReference type="Gene3D" id="3.30.430.20">
    <property type="entry name" value="Gnk2 domain, C-X8-C-X2-C motif"/>
    <property type="match status" value="2"/>
</dbReference>
<dbReference type="EC" id="2.7.11.1" evidence="2"/>
<organism evidence="23 24">
    <name type="scientific">Saponaria officinalis</name>
    <name type="common">Common soapwort</name>
    <name type="synonym">Lychnis saponaria</name>
    <dbReference type="NCBI Taxonomy" id="3572"/>
    <lineage>
        <taxon>Eukaryota</taxon>
        <taxon>Viridiplantae</taxon>
        <taxon>Streptophyta</taxon>
        <taxon>Embryophyta</taxon>
        <taxon>Tracheophyta</taxon>
        <taxon>Spermatophyta</taxon>
        <taxon>Magnoliopsida</taxon>
        <taxon>eudicotyledons</taxon>
        <taxon>Gunneridae</taxon>
        <taxon>Pentapetalae</taxon>
        <taxon>Caryophyllales</taxon>
        <taxon>Caryophyllaceae</taxon>
        <taxon>Caryophylleae</taxon>
        <taxon>Saponaria</taxon>
    </lineage>
</organism>
<dbReference type="SUPFAM" id="SSF56112">
    <property type="entry name" value="Protein kinase-like (PK-like)"/>
    <property type="match status" value="1"/>
</dbReference>
<keyword evidence="6 20" id="KW-0732">Signal</keyword>
<evidence type="ECO:0000256" key="11">
    <source>
        <dbReference type="ARBA" id="ARBA00022989"/>
    </source>
</evidence>
<keyword evidence="10 18" id="KW-0067">ATP-binding</keyword>
<evidence type="ECO:0000256" key="8">
    <source>
        <dbReference type="ARBA" id="ARBA00022741"/>
    </source>
</evidence>
<keyword evidence="15" id="KW-0325">Glycoprotein</keyword>
<evidence type="ECO:0000256" key="7">
    <source>
        <dbReference type="ARBA" id="ARBA00022737"/>
    </source>
</evidence>
<feature type="transmembrane region" description="Helical" evidence="19">
    <location>
        <begin position="278"/>
        <end position="299"/>
    </location>
</feature>
<comment type="caution">
    <text evidence="23">The sequence shown here is derived from an EMBL/GenBank/DDBJ whole genome shotgun (WGS) entry which is preliminary data.</text>
</comment>
<dbReference type="PROSITE" id="PS51473">
    <property type="entry name" value="GNK2"/>
    <property type="match status" value="2"/>
</dbReference>
<dbReference type="EMBL" id="JBDFQZ010000010">
    <property type="protein sequence ID" value="KAK9681639.1"/>
    <property type="molecule type" value="Genomic_DNA"/>
</dbReference>
<keyword evidence="5 19" id="KW-0812">Transmembrane</keyword>
<dbReference type="PANTHER" id="PTHR27002">
    <property type="entry name" value="RECEPTOR-LIKE SERINE/THREONINE-PROTEIN KINASE SD1-8"/>
    <property type="match status" value="1"/>
</dbReference>
<dbReference type="InterPro" id="IPR008271">
    <property type="entry name" value="Ser/Thr_kinase_AS"/>
</dbReference>
<comment type="catalytic activity">
    <reaction evidence="16">
        <text>L-threonyl-[protein] + ATP = O-phospho-L-threonyl-[protein] + ADP + H(+)</text>
        <dbReference type="Rhea" id="RHEA:46608"/>
        <dbReference type="Rhea" id="RHEA-COMP:11060"/>
        <dbReference type="Rhea" id="RHEA-COMP:11605"/>
        <dbReference type="ChEBI" id="CHEBI:15378"/>
        <dbReference type="ChEBI" id="CHEBI:30013"/>
        <dbReference type="ChEBI" id="CHEBI:30616"/>
        <dbReference type="ChEBI" id="CHEBI:61977"/>
        <dbReference type="ChEBI" id="CHEBI:456216"/>
        <dbReference type="EC" id="2.7.11.1"/>
    </reaction>
</comment>
<keyword evidence="13" id="KW-1015">Disulfide bond</keyword>
<evidence type="ECO:0000256" key="10">
    <source>
        <dbReference type="ARBA" id="ARBA00022840"/>
    </source>
</evidence>
<evidence type="ECO:0000256" key="17">
    <source>
        <dbReference type="ARBA" id="ARBA00048679"/>
    </source>
</evidence>
<evidence type="ECO:0000256" key="3">
    <source>
        <dbReference type="ARBA" id="ARBA00022527"/>
    </source>
</evidence>
<keyword evidence="8 18" id="KW-0547">Nucleotide-binding</keyword>
<dbReference type="InterPro" id="IPR002902">
    <property type="entry name" value="GNK2"/>
</dbReference>
<dbReference type="InterPro" id="IPR038408">
    <property type="entry name" value="GNK2_sf"/>
</dbReference>
<name>A0AAW1HXU7_SAPOF</name>
<feature type="signal peptide" evidence="20">
    <location>
        <begin position="1"/>
        <end position="29"/>
    </location>
</feature>
<evidence type="ECO:0000256" key="2">
    <source>
        <dbReference type="ARBA" id="ARBA00012513"/>
    </source>
</evidence>
<reference evidence="23" key="1">
    <citation type="submission" date="2024-03" db="EMBL/GenBank/DDBJ databases">
        <title>WGS assembly of Saponaria officinalis var. Norfolk2.</title>
        <authorList>
            <person name="Jenkins J."/>
            <person name="Shu S."/>
            <person name="Grimwood J."/>
            <person name="Barry K."/>
            <person name="Goodstein D."/>
            <person name="Schmutz J."/>
            <person name="Leebens-Mack J."/>
            <person name="Osbourn A."/>
        </authorList>
    </citation>
    <scope>NUCLEOTIDE SEQUENCE [LARGE SCALE GENOMIC DNA]</scope>
    <source>
        <strain evidence="23">JIC</strain>
    </source>
</reference>
<dbReference type="PROSITE" id="PS00107">
    <property type="entry name" value="PROTEIN_KINASE_ATP"/>
    <property type="match status" value="1"/>
</dbReference>
<dbReference type="Pfam" id="PF07714">
    <property type="entry name" value="PK_Tyr_Ser-Thr"/>
    <property type="match status" value="1"/>
</dbReference>
<keyword evidence="11 19" id="KW-1133">Transmembrane helix</keyword>
<dbReference type="InterPro" id="IPR017441">
    <property type="entry name" value="Protein_kinase_ATP_BS"/>
</dbReference>
<dbReference type="PROSITE" id="PS50011">
    <property type="entry name" value="PROTEIN_KINASE_DOM"/>
    <property type="match status" value="1"/>
</dbReference>
<dbReference type="GO" id="GO:0004674">
    <property type="term" value="F:protein serine/threonine kinase activity"/>
    <property type="evidence" value="ECO:0007669"/>
    <property type="project" value="UniProtKB-KW"/>
</dbReference>
<dbReference type="SMART" id="SM00220">
    <property type="entry name" value="S_TKc"/>
    <property type="match status" value="1"/>
</dbReference>
<dbReference type="CDD" id="cd14066">
    <property type="entry name" value="STKc_IRAK"/>
    <property type="match status" value="1"/>
</dbReference>
<feature type="domain" description="Gnk2-homologous" evidence="22">
    <location>
        <begin position="147"/>
        <end position="250"/>
    </location>
</feature>
<feature type="domain" description="Protein kinase" evidence="21">
    <location>
        <begin position="338"/>
        <end position="624"/>
    </location>
</feature>
<evidence type="ECO:0000256" key="5">
    <source>
        <dbReference type="ARBA" id="ARBA00022692"/>
    </source>
</evidence>
<dbReference type="PROSITE" id="PS00108">
    <property type="entry name" value="PROTEIN_KINASE_ST"/>
    <property type="match status" value="1"/>
</dbReference>
<evidence type="ECO:0000256" key="19">
    <source>
        <dbReference type="SAM" id="Phobius"/>
    </source>
</evidence>
<keyword evidence="14" id="KW-0675">Receptor</keyword>
<keyword evidence="4" id="KW-0808">Transferase</keyword>
<dbReference type="InterPro" id="IPR011009">
    <property type="entry name" value="Kinase-like_dom_sf"/>
</dbReference>
<evidence type="ECO:0000259" key="21">
    <source>
        <dbReference type="PROSITE" id="PS50011"/>
    </source>
</evidence>
<evidence type="ECO:0000256" key="13">
    <source>
        <dbReference type="ARBA" id="ARBA00023157"/>
    </source>
</evidence>
<dbReference type="GO" id="GO:0005524">
    <property type="term" value="F:ATP binding"/>
    <property type="evidence" value="ECO:0007669"/>
    <property type="project" value="UniProtKB-UniRule"/>
</dbReference>
<accession>A0AAW1HXU7</accession>
<comment type="subcellular location">
    <subcellularLocation>
        <location evidence="1">Membrane</location>
        <topology evidence="1">Single-pass membrane protein</topology>
    </subcellularLocation>
</comment>
<evidence type="ECO:0000256" key="6">
    <source>
        <dbReference type="ARBA" id="ARBA00022729"/>
    </source>
</evidence>
<gene>
    <name evidence="23" type="ORF">RND81_10G017100</name>
</gene>
<dbReference type="Proteomes" id="UP001443914">
    <property type="component" value="Unassembled WGS sequence"/>
</dbReference>
<keyword evidence="24" id="KW-1185">Reference proteome</keyword>
<dbReference type="GO" id="GO:0005886">
    <property type="term" value="C:plasma membrane"/>
    <property type="evidence" value="ECO:0007669"/>
    <property type="project" value="TreeGrafter"/>
</dbReference>
<evidence type="ECO:0000256" key="16">
    <source>
        <dbReference type="ARBA" id="ARBA00047899"/>
    </source>
</evidence>
<keyword evidence="12 19" id="KW-0472">Membrane</keyword>
<dbReference type="FunFam" id="1.10.510.10:FF:000060">
    <property type="entry name" value="G-type lectin S-receptor-like serine/threonine-protein kinase"/>
    <property type="match status" value="1"/>
</dbReference>
<keyword evidence="3" id="KW-0723">Serine/threonine-protein kinase</keyword>
<dbReference type="AlphaFoldDB" id="A0AAW1HXU7"/>
<dbReference type="InterPro" id="IPR001245">
    <property type="entry name" value="Ser-Thr/Tyr_kinase_cat_dom"/>
</dbReference>
<dbReference type="Gene3D" id="3.30.200.20">
    <property type="entry name" value="Phosphorylase Kinase, domain 1"/>
    <property type="match status" value="1"/>
</dbReference>
<evidence type="ECO:0000256" key="12">
    <source>
        <dbReference type="ARBA" id="ARBA00023136"/>
    </source>
</evidence>
<dbReference type="PANTHER" id="PTHR27002:SF1050">
    <property type="entry name" value="CYSTEINE-RICH RECEPTOR-LIKE PROTEIN KINASE 5"/>
    <property type="match status" value="1"/>
</dbReference>
<protein>
    <recommendedName>
        <fullName evidence="2">non-specific serine/threonine protein kinase</fullName>
        <ecNumber evidence="2">2.7.11.1</ecNumber>
    </recommendedName>
</protein>
<dbReference type="Pfam" id="PF01657">
    <property type="entry name" value="Stress-antifung"/>
    <property type="match status" value="2"/>
</dbReference>
<feature type="chain" id="PRO_5044013423" description="non-specific serine/threonine protein kinase" evidence="20">
    <location>
        <begin position="30"/>
        <end position="660"/>
    </location>
</feature>
<evidence type="ECO:0000256" key="18">
    <source>
        <dbReference type="PROSITE-ProRule" id="PRU10141"/>
    </source>
</evidence>
<dbReference type="InterPro" id="IPR000719">
    <property type="entry name" value="Prot_kinase_dom"/>
</dbReference>
<feature type="binding site" evidence="18">
    <location>
        <position position="366"/>
    </location>
    <ligand>
        <name>ATP</name>
        <dbReference type="ChEBI" id="CHEBI:30616"/>
    </ligand>
</feature>